<protein>
    <recommendedName>
        <fullName evidence="12">HMA domain-containing protein</fullName>
    </recommendedName>
</protein>
<evidence type="ECO:0000313" key="14">
    <source>
        <dbReference type="Proteomes" id="UP001605036"/>
    </source>
</evidence>
<dbReference type="CDD" id="cd02079">
    <property type="entry name" value="P-type_ATPase_HM"/>
    <property type="match status" value="1"/>
</dbReference>
<feature type="region of interest" description="Disordered" evidence="11">
    <location>
        <begin position="1"/>
        <end position="33"/>
    </location>
</feature>
<evidence type="ECO:0000313" key="13">
    <source>
        <dbReference type="EMBL" id="KAL2651823.1"/>
    </source>
</evidence>
<dbReference type="Gene3D" id="2.70.150.10">
    <property type="entry name" value="Calcium-transporting ATPase, cytoplasmic transduction domain A"/>
    <property type="match status" value="1"/>
</dbReference>
<evidence type="ECO:0000259" key="12">
    <source>
        <dbReference type="PROSITE" id="PS50846"/>
    </source>
</evidence>
<feature type="compositionally biased region" description="Basic residues" evidence="11">
    <location>
        <begin position="983"/>
        <end position="993"/>
    </location>
</feature>
<keyword evidence="6 10" id="KW-0067">ATP-binding</keyword>
<dbReference type="EMBL" id="JBHFFA010000001">
    <property type="protein sequence ID" value="KAL2651823.1"/>
    <property type="molecule type" value="Genomic_DNA"/>
</dbReference>
<dbReference type="PRINTS" id="PR00941">
    <property type="entry name" value="CDATPASE"/>
</dbReference>
<feature type="region of interest" description="Disordered" evidence="11">
    <location>
        <begin position="983"/>
        <end position="1019"/>
    </location>
</feature>
<feature type="transmembrane region" description="Helical" evidence="10">
    <location>
        <begin position="580"/>
        <end position="599"/>
    </location>
</feature>
<organism evidence="13 14">
    <name type="scientific">Riccia fluitans</name>
    <dbReference type="NCBI Taxonomy" id="41844"/>
    <lineage>
        <taxon>Eukaryota</taxon>
        <taxon>Viridiplantae</taxon>
        <taxon>Streptophyta</taxon>
        <taxon>Embryophyta</taxon>
        <taxon>Marchantiophyta</taxon>
        <taxon>Marchantiopsida</taxon>
        <taxon>Marchantiidae</taxon>
        <taxon>Marchantiales</taxon>
        <taxon>Ricciaceae</taxon>
        <taxon>Riccia</taxon>
    </lineage>
</organism>
<keyword evidence="14" id="KW-1185">Reference proteome</keyword>
<reference evidence="13 14" key="1">
    <citation type="submission" date="2024-09" db="EMBL/GenBank/DDBJ databases">
        <title>Chromosome-scale assembly of Riccia fluitans.</title>
        <authorList>
            <person name="Paukszto L."/>
            <person name="Sawicki J."/>
            <person name="Karawczyk K."/>
            <person name="Piernik-Szablinska J."/>
            <person name="Szczecinska M."/>
            <person name="Mazdziarz M."/>
        </authorList>
    </citation>
    <scope>NUCLEOTIDE SEQUENCE [LARGE SCALE GENOMIC DNA]</scope>
    <source>
        <strain evidence="13">Rf_01</strain>
        <tissue evidence="13">Aerial parts of the thallus</tissue>
    </source>
</reference>
<evidence type="ECO:0000256" key="9">
    <source>
        <dbReference type="ARBA" id="ARBA00023136"/>
    </source>
</evidence>
<dbReference type="PANTHER" id="PTHR48085:SF5">
    <property type="entry name" value="CADMIUM_ZINC-TRANSPORTING ATPASE HMA4-RELATED"/>
    <property type="match status" value="1"/>
</dbReference>
<feature type="domain" description="HMA" evidence="12">
    <location>
        <begin position="280"/>
        <end position="346"/>
    </location>
</feature>
<dbReference type="PROSITE" id="PS50846">
    <property type="entry name" value="HMA_2"/>
    <property type="match status" value="1"/>
</dbReference>
<dbReference type="SUPFAM" id="SSF81653">
    <property type="entry name" value="Calcium ATPase, transduction domain A"/>
    <property type="match status" value="1"/>
</dbReference>
<dbReference type="InterPro" id="IPR027256">
    <property type="entry name" value="P-typ_ATPase_IB"/>
</dbReference>
<keyword evidence="4 10" id="KW-0479">Metal-binding</keyword>
<keyword evidence="8 10" id="KW-1133">Transmembrane helix</keyword>
<evidence type="ECO:0000256" key="11">
    <source>
        <dbReference type="SAM" id="MobiDB-lite"/>
    </source>
</evidence>
<keyword evidence="5 10" id="KW-0547">Nucleotide-binding</keyword>
<dbReference type="InterPro" id="IPR006121">
    <property type="entry name" value="HMA_dom"/>
</dbReference>
<dbReference type="Proteomes" id="UP001605036">
    <property type="component" value="Unassembled WGS sequence"/>
</dbReference>
<dbReference type="AlphaFoldDB" id="A0ABD1ZK44"/>
<dbReference type="Gene3D" id="3.30.70.100">
    <property type="match status" value="1"/>
</dbReference>
<accession>A0ABD1ZK44</accession>
<dbReference type="SUPFAM" id="SSF56784">
    <property type="entry name" value="HAD-like"/>
    <property type="match status" value="1"/>
</dbReference>
<evidence type="ECO:0000256" key="2">
    <source>
        <dbReference type="ARBA" id="ARBA00006024"/>
    </source>
</evidence>
<dbReference type="SUPFAM" id="SSF81665">
    <property type="entry name" value="Calcium ATPase, transmembrane domain M"/>
    <property type="match status" value="1"/>
</dbReference>
<feature type="transmembrane region" description="Helical" evidence="10">
    <location>
        <begin position="416"/>
        <end position="443"/>
    </location>
</feature>
<evidence type="ECO:0000256" key="6">
    <source>
        <dbReference type="ARBA" id="ARBA00022840"/>
    </source>
</evidence>
<evidence type="ECO:0000256" key="8">
    <source>
        <dbReference type="ARBA" id="ARBA00022989"/>
    </source>
</evidence>
<dbReference type="InterPro" id="IPR001757">
    <property type="entry name" value="P_typ_ATPase"/>
</dbReference>
<keyword evidence="3 10" id="KW-0812">Transmembrane</keyword>
<sequence length="1248" mass="134739">MPGINLELSNHTSIPSKHSLPKTGSPTSASTVRRTHNDNDHLLVFEDNGFTYLTVPPLLSSPSAEEKKLCFLDHRSEAWDPLSDICCLRDSGHVHAHVHHGEITEDILLEQCMEEAGCALPMSWDLGSVLTPLSTCAEESGHEHQEGCGHNKIAHGDHYDWLIPLKDGSYVLSHAQETVEGGSQFIEHGRLVKVGESLGQLKRRPKQLVDLFTYEGPKRKGYESLPNGPVNPIDDKDNVKIVKSPSHGCISLASPRAPSVVPDGIIQMSIPRGFKGPGMTKTTFDVMGICCPSEVPLIKKILEPLAGVEEVSVNPTSKTVIVVHDPTIVADVQIVKVLNEARLDASIHQRGVRRMTHKWPSPWTVGSGLLICVAFFHYLWSPLKWVALGSVAVAAPPIIVRSFVALRRFVLDINCLMLIAVGGAIALGDYLEAGSIAFLFTLADWLESRSSDKAREAISTVADLAPRSAVLMDGQKVAVEVVSTGTLLAVKAGELIPIDGEVVSGKSSVDESNVTGESRPVEKAEGALVWAGAMNLSGYMTIKTTALAEDSAVSRMVRLVEDAQNQHSRTEQLVEKIAKYYTPIIVVSAVLVATIPWAVHANNPRHWVYLALVLLVVACPCALVISTPVTTTCGIAQAARAGLLVRGGSYMEMLGKVKTIAMDKTGTLTEGHFRVLSIHPVDNSTDEKRILYWIACVENKSSHPLAPALVGYARLFGVEPTGDVTDFEIISGEGVSAVVDGHKVNIGNARLASQFSGFQDIQSQAIIEQWSSQGATVGWVVVNEQVLGIFGVADSLRPEAVEAVINLKKMGVQVVMLTGDSDAAAAAVHSKLGNIDVHSQLLPEDKVNLVKELKTRGVTAMIGDGINDAPALAVADIGVAMGVAGSAVAMETADVALMTNDLRKLVIAIKLGNSCRWKIIQNVSLSFFTKITIIVIAAAGYPSLWAAVLADVGTCLVVIFNSMRLLNWNKGVVLPKFEVKGKQHVHSHAHHHHSLEMSNHEEHHQCQHTEAGNKDNGDGRPLKIGDCNDCDDLHQDHGGRSHHGYHHHGLRVPCWPRRQHSREKKERSCSNRKCCRSSTAVRKDICGQETGSGLNGMCNAECGSECEIIPDSRLSAARKSCTGAVSDMKCTVGCRVDKKIHSEMQNTPSSEKCCLGGDLARRCGTEVATRRHEHSHCQRKRQEPIGLQAPCCEESGGVHLCYGKEGVISPLRLVRRSLNCCSGANSGLQRMNDGPYHSSEKVLPGAGV</sequence>
<dbReference type="SUPFAM" id="SSF55008">
    <property type="entry name" value="HMA, heavy metal-associated domain"/>
    <property type="match status" value="1"/>
</dbReference>
<dbReference type="PRINTS" id="PR00119">
    <property type="entry name" value="CATATPASE"/>
</dbReference>
<dbReference type="InterPro" id="IPR036163">
    <property type="entry name" value="HMA_dom_sf"/>
</dbReference>
<dbReference type="InterPro" id="IPR008250">
    <property type="entry name" value="ATPase_P-typ_transduc_dom_A_sf"/>
</dbReference>
<comment type="subcellular location">
    <subcellularLocation>
        <location evidence="1">Membrane</location>
        <topology evidence="1">Multi-pass membrane protein</topology>
    </subcellularLocation>
</comment>
<evidence type="ECO:0000256" key="10">
    <source>
        <dbReference type="RuleBase" id="RU362081"/>
    </source>
</evidence>
<dbReference type="GO" id="GO:0016020">
    <property type="term" value="C:membrane"/>
    <property type="evidence" value="ECO:0007669"/>
    <property type="project" value="UniProtKB-SubCell"/>
</dbReference>
<evidence type="ECO:0000256" key="5">
    <source>
        <dbReference type="ARBA" id="ARBA00022741"/>
    </source>
</evidence>
<dbReference type="InterPro" id="IPR059000">
    <property type="entry name" value="ATPase_P-type_domA"/>
</dbReference>
<dbReference type="Pfam" id="PF00122">
    <property type="entry name" value="E1-E2_ATPase"/>
    <property type="match status" value="1"/>
</dbReference>
<feature type="compositionally biased region" description="Basic and acidic residues" evidence="11">
    <location>
        <begin position="994"/>
        <end position="1019"/>
    </location>
</feature>
<dbReference type="SFLD" id="SFLDS00003">
    <property type="entry name" value="Haloacid_Dehalogenase"/>
    <property type="match status" value="1"/>
</dbReference>
<evidence type="ECO:0000256" key="4">
    <source>
        <dbReference type="ARBA" id="ARBA00022723"/>
    </source>
</evidence>
<dbReference type="InterPro" id="IPR018303">
    <property type="entry name" value="ATPase_P-typ_P_site"/>
</dbReference>
<dbReference type="NCBIfam" id="TIGR01525">
    <property type="entry name" value="ATPase-IB_hvy"/>
    <property type="match status" value="1"/>
</dbReference>
<keyword evidence="9 10" id="KW-0472">Membrane</keyword>
<proteinExistence type="inferred from homology"/>
<dbReference type="Gene3D" id="3.40.1110.10">
    <property type="entry name" value="Calcium-transporting ATPase, cytoplasmic domain N"/>
    <property type="match status" value="1"/>
</dbReference>
<dbReference type="SFLD" id="SFLDG00002">
    <property type="entry name" value="C1.7:_P-type_atpase_like"/>
    <property type="match status" value="1"/>
</dbReference>
<dbReference type="FunFam" id="3.30.70.100:FF:000022">
    <property type="entry name" value="Putative cadmium/zinc-transporting ATPase 3"/>
    <property type="match status" value="1"/>
</dbReference>
<feature type="transmembrane region" description="Helical" evidence="10">
    <location>
        <begin position="606"/>
        <end position="625"/>
    </location>
</feature>
<dbReference type="CDD" id="cd00371">
    <property type="entry name" value="HMA"/>
    <property type="match status" value="1"/>
</dbReference>
<name>A0ABD1ZK44_9MARC</name>
<keyword evidence="7" id="KW-1278">Translocase</keyword>
<evidence type="ECO:0000256" key="7">
    <source>
        <dbReference type="ARBA" id="ARBA00022967"/>
    </source>
</evidence>
<evidence type="ECO:0000256" key="3">
    <source>
        <dbReference type="ARBA" id="ARBA00022692"/>
    </source>
</evidence>
<gene>
    <name evidence="13" type="ORF">R1flu_019951</name>
</gene>
<feature type="transmembrane region" description="Helical" evidence="10">
    <location>
        <begin position="386"/>
        <end position="404"/>
    </location>
</feature>
<dbReference type="Pfam" id="PF00702">
    <property type="entry name" value="Hydrolase"/>
    <property type="match status" value="1"/>
</dbReference>
<dbReference type="Gene3D" id="3.40.50.1000">
    <property type="entry name" value="HAD superfamily/HAD-like"/>
    <property type="match status" value="1"/>
</dbReference>
<dbReference type="PROSITE" id="PS00154">
    <property type="entry name" value="ATPASE_E1_E2"/>
    <property type="match status" value="1"/>
</dbReference>
<dbReference type="InterPro" id="IPR023299">
    <property type="entry name" value="ATPase_P-typ_cyto_dom_N"/>
</dbReference>
<dbReference type="PROSITE" id="PS01229">
    <property type="entry name" value="COF_2"/>
    <property type="match status" value="1"/>
</dbReference>
<feature type="transmembrane region" description="Helical" evidence="10">
    <location>
        <begin position="931"/>
        <end position="960"/>
    </location>
</feature>
<dbReference type="PANTHER" id="PTHR48085">
    <property type="entry name" value="CADMIUM/ZINC-TRANSPORTING ATPASE HMA2-RELATED"/>
    <property type="match status" value="1"/>
</dbReference>
<dbReference type="GO" id="GO:0046872">
    <property type="term" value="F:metal ion binding"/>
    <property type="evidence" value="ECO:0007669"/>
    <property type="project" value="UniProtKB-KW"/>
</dbReference>
<dbReference type="NCBIfam" id="TIGR01494">
    <property type="entry name" value="ATPase_P-type"/>
    <property type="match status" value="1"/>
</dbReference>
<dbReference type="InterPro" id="IPR036412">
    <property type="entry name" value="HAD-like_sf"/>
</dbReference>
<dbReference type="InterPro" id="IPR023298">
    <property type="entry name" value="ATPase_P-typ_TM_dom_sf"/>
</dbReference>
<dbReference type="GO" id="GO:0005524">
    <property type="term" value="F:ATP binding"/>
    <property type="evidence" value="ECO:0007669"/>
    <property type="project" value="UniProtKB-UniRule"/>
</dbReference>
<evidence type="ECO:0000256" key="1">
    <source>
        <dbReference type="ARBA" id="ARBA00004141"/>
    </source>
</evidence>
<comment type="caution">
    <text evidence="13">The sequence shown here is derived from an EMBL/GenBank/DDBJ whole genome shotgun (WGS) entry which is preliminary data.</text>
</comment>
<dbReference type="SFLD" id="SFLDF00027">
    <property type="entry name" value="p-type_atpase"/>
    <property type="match status" value="1"/>
</dbReference>
<dbReference type="NCBIfam" id="TIGR01512">
    <property type="entry name" value="ATPase-IB2_Cd"/>
    <property type="match status" value="1"/>
</dbReference>
<comment type="similarity">
    <text evidence="2 10">Belongs to the cation transport ATPase (P-type) (TC 3.A.3) family. Type IB subfamily.</text>
</comment>
<dbReference type="FunFam" id="2.70.150.10:FF:000002">
    <property type="entry name" value="Copper-transporting ATPase 1, putative"/>
    <property type="match status" value="1"/>
</dbReference>
<dbReference type="InterPro" id="IPR044492">
    <property type="entry name" value="P_typ_ATPase_HD_dom"/>
</dbReference>
<dbReference type="InterPro" id="IPR023214">
    <property type="entry name" value="HAD_sf"/>
</dbReference>
<feature type="transmembrane region" description="Helical" evidence="10">
    <location>
        <begin position="363"/>
        <end position="380"/>
    </location>
</feature>
<feature type="compositionally biased region" description="Polar residues" evidence="11">
    <location>
        <begin position="7"/>
        <end position="32"/>
    </location>
</feature>
<dbReference type="InterPro" id="IPR051014">
    <property type="entry name" value="Cation_Transport_ATPase_IB"/>
</dbReference>